<dbReference type="SUPFAM" id="SSF53649">
    <property type="entry name" value="Alkaline phosphatase-like"/>
    <property type="match status" value="1"/>
</dbReference>
<reference evidence="1 2" key="1">
    <citation type="submission" date="2019-09" db="EMBL/GenBank/DDBJ databases">
        <title>Chitinophaga ginsengihumi sp. nov., isolated from soil of ginseng rhizosphere.</title>
        <authorList>
            <person name="Lee J."/>
        </authorList>
    </citation>
    <scope>NUCLEOTIDE SEQUENCE [LARGE SCALE GENOMIC DNA]</scope>
    <source>
        <strain evidence="1 2">BN140078</strain>
    </source>
</reference>
<dbReference type="Proteomes" id="UP000324611">
    <property type="component" value="Unassembled WGS sequence"/>
</dbReference>
<comment type="caution">
    <text evidence="1">The sequence shown here is derived from an EMBL/GenBank/DDBJ whole genome shotgun (WGS) entry which is preliminary data.</text>
</comment>
<evidence type="ECO:0000313" key="1">
    <source>
        <dbReference type="EMBL" id="KAA2245360.1"/>
    </source>
</evidence>
<evidence type="ECO:0000313" key="2">
    <source>
        <dbReference type="Proteomes" id="UP000324611"/>
    </source>
</evidence>
<organism evidence="1 2">
    <name type="scientific">Chitinophaga agrisoli</name>
    <dbReference type="NCBI Taxonomy" id="2607653"/>
    <lineage>
        <taxon>Bacteria</taxon>
        <taxon>Pseudomonadati</taxon>
        <taxon>Bacteroidota</taxon>
        <taxon>Chitinophagia</taxon>
        <taxon>Chitinophagales</taxon>
        <taxon>Chitinophagaceae</taxon>
        <taxon>Chitinophaga</taxon>
    </lineage>
</organism>
<name>A0A5B2W3T5_9BACT</name>
<dbReference type="Gene3D" id="3.40.720.10">
    <property type="entry name" value="Alkaline Phosphatase, subunit A"/>
    <property type="match status" value="1"/>
</dbReference>
<dbReference type="InterPro" id="IPR017850">
    <property type="entry name" value="Alkaline_phosphatase_core_sf"/>
</dbReference>
<protein>
    <submittedName>
        <fullName evidence="1">Uncharacterized protein</fullName>
    </submittedName>
</protein>
<gene>
    <name evidence="1" type="ORF">F0L74_05195</name>
</gene>
<proteinExistence type="predicted"/>
<reference evidence="1 2" key="2">
    <citation type="submission" date="2019-09" db="EMBL/GenBank/DDBJ databases">
        <authorList>
            <person name="Jin C."/>
        </authorList>
    </citation>
    <scope>NUCLEOTIDE SEQUENCE [LARGE SCALE GENOMIC DNA]</scope>
    <source>
        <strain evidence="1 2">BN140078</strain>
    </source>
</reference>
<keyword evidence="2" id="KW-1185">Reference proteome</keyword>
<dbReference type="AlphaFoldDB" id="A0A5B2W3T5"/>
<dbReference type="EMBL" id="VUOC01000001">
    <property type="protein sequence ID" value="KAA2245360.1"/>
    <property type="molecule type" value="Genomic_DNA"/>
</dbReference>
<sequence length="436" mass="50111">MLFIQKTHMSKSILLGLNELNFEYIVGYCKKGLLPTFNRLINTYGYVQTTSESEYKLLEPWIQWVTVHTGKTYNEHKVFRLGDIVEREDLVQIWEEMEKKGKKVGAVSPFNAANRLNIPSFFVPDPWTLTPPSGSWLIRKLALAVRQSVNDNAQERLQPASIAAILTSMATYIPFTRYAHYFNLATAKGKVGMKAIVLDSLLADVFMHQWKKHKPDFSSLFLNSGAHIQHHYLFNSAIYEGTLKNPEWYCPKEEDPLLAILTEYDKILNRLDAEGVKLYIATGLHQQPHHHTTFYWRLKEHAEFLGLIGIKYKSVVPRMSRDFMIEFDNNEDALAAEKILESYVSQGDEKEIFEVDNRGNSLFVELIYPNNIEDDFSIKSSIGAPTVNEFKKRIAFVAIKNGEHHGVGYFMTNFKHAYPTEMPLAQLHDILLESVN</sequence>
<accession>A0A5B2W3T5</accession>